<proteinExistence type="predicted"/>
<sequence length="306" mass="34858">MYDIIGDIHGHGTALVELLKKLGYTEKNGVFCHPDRKVIFVGDFIDRGSEHKKALTICRSMVEQGSALAVMGNHEFNAICYATPDPENAGAFLRKHSESNRQAHQAFLDEYPFGSAEHKDIIDWFRTLSLFLDLEAIRVVHAVWHHPSLSIIQPWINVNHCLLSDAYVEASRRGSDLYDAVENLLKGIEFRLPEPYSITDQNGKVRNEVRLKWWDEQATRLPEAATNTGNTELPDVDLPNTIFRYRDSVPLFFGHYWMQGAPEILSPSIACVDYSSKSKNGKLVAYRWQGEQTLNDDHFVWVDRVG</sequence>
<dbReference type="EMBL" id="JBEWTB010000002">
    <property type="protein sequence ID" value="MET4759389.1"/>
    <property type="molecule type" value="Genomic_DNA"/>
</dbReference>
<evidence type="ECO:0000313" key="3">
    <source>
        <dbReference type="Proteomes" id="UP001549366"/>
    </source>
</evidence>
<dbReference type="InterPro" id="IPR029052">
    <property type="entry name" value="Metallo-depent_PP-like"/>
</dbReference>
<comment type="caution">
    <text evidence="2">The sequence shown here is derived from an EMBL/GenBank/DDBJ whole genome shotgun (WGS) entry which is preliminary data.</text>
</comment>
<dbReference type="PANTHER" id="PTHR42850:SF7">
    <property type="entry name" value="BIS(5'-NUCLEOSYL)-TETRAPHOSPHATASE PRPE [ASYMMETRICAL]"/>
    <property type="match status" value="1"/>
</dbReference>
<dbReference type="Proteomes" id="UP001549366">
    <property type="component" value="Unassembled WGS sequence"/>
</dbReference>
<dbReference type="Gene3D" id="3.60.21.10">
    <property type="match status" value="1"/>
</dbReference>
<evidence type="ECO:0000313" key="2">
    <source>
        <dbReference type="EMBL" id="MET4759389.1"/>
    </source>
</evidence>
<dbReference type="InterPro" id="IPR050126">
    <property type="entry name" value="Ap4A_hydrolase"/>
</dbReference>
<dbReference type="InterPro" id="IPR004843">
    <property type="entry name" value="Calcineurin-like_PHP"/>
</dbReference>
<gene>
    <name evidence="2" type="ORF">V5J35_004581</name>
</gene>
<dbReference type="PANTHER" id="PTHR42850">
    <property type="entry name" value="METALLOPHOSPHOESTERASE"/>
    <property type="match status" value="1"/>
</dbReference>
<dbReference type="RefSeq" id="WP_354009376.1">
    <property type="nucleotide sequence ID" value="NZ_JBEWTA010000001.1"/>
</dbReference>
<name>A0ABV2SQJ4_9GAMM</name>
<keyword evidence="3" id="KW-1185">Reference proteome</keyword>
<organism evidence="2 3">
    <name type="scientific">Endozoicomonas lisbonensis</name>
    <dbReference type="NCBI Taxonomy" id="3120522"/>
    <lineage>
        <taxon>Bacteria</taxon>
        <taxon>Pseudomonadati</taxon>
        <taxon>Pseudomonadota</taxon>
        <taxon>Gammaproteobacteria</taxon>
        <taxon>Oceanospirillales</taxon>
        <taxon>Endozoicomonadaceae</taxon>
        <taxon>Endozoicomonas</taxon>
    </lineage>
</organism>
<feature type="domain" description="Calcineurin-like phosphoesterase" evidence="1">
    <location>
        <begin position="4"/>
        <end position="128"/>
    </location>
</feature>
<accession>A0ABV2SQJ4</accession>
<reference evidence="2 3" key="1">
    <citation type="submission" date="2024-06" db="EMBL/GenBank/DDBJ databases">
        <title>Genomic Encyclopedia of Type Strains, Phase V (KMG-V): Genome sequencing to study the core and pangenomes of soil and plant-associated prokaryotes.</title>
        <authorList>
            <person name="Whitman W."/>
        </authorList>
    </citation>
    <scope>NUCLEOTIDE SEQUENCE [LARGE SCALE GENOMIC DNA]</scope>
    <source>
        <strain evidence="2 3">NE40</strain>
    </source>
</reference>
<dbReference type="SUPFAM" id="SSF56300">
    <property type="entry name" value="Metallo-dependent phosphatases"/>
    <property type="match status" value="1"/>
</dbReference>
<evidence type="ECO:0000259" key="1">
    <source>
        <dbReference type="Pfam" id="PF00149"/>
    </source>
</evidence>
<dbReference type="Pfam" id="PF00149">
    <property type="entry name" value="Metallophos"/>
    <property type="match status" value="1"/>
</dbReference>
<protein>
    <recommendedName>
        <fullName evidence="1">Calcineurin-like phosphoesterase domain-containing protein</fullName>
    </recommendedName>
</protein>